<dbReference type="AlphaFoldDB" id="A0A5S4ZQR6"/>
<evidence type="ECO:0000259" key="1">
    <source>
        <dbReference type="Pfam" id="PF23981"/>
    </source>
</evidence>
<keyword evidence="3" id="KW-1185">Reference proteome</keyword>
<dbReference type="Pfam" id="PF23981">
    <property type="entry name" value="DUF7305"/>
    <property type="match status" value="1"/>
</dbReference>
<evidence type="ECO:0000313" key="2">
    <source>
        <dbReference type="EMBL" id="TYO95050.1"/>
    </source>
</evidence>
<gene>
    <name evidence="2" type="ORF">LX24_01777</name>
</gene>
<reference evidence="2 3" key="1">
    <citation type="submission" date="2019-07" db="EMBL/GenBank/DDBJ databases">
        <title>Genomic Encyclopedia of Type Strains, Phase I: the one thousand microbial genomes (KMG-I) project.</title>
        <authorList>
            <person name="Kyrpides N."/>
        </authorList>
    </citation>
    <scope>NUCLEOTIDE SEQUENCE [LARGE SCALE GENOMIC DNA]</scope>
    <source>
        <strain evidence="2 3">DSM 6562</strain>
    </source>
</reference>
<feature type="domain" description="DUF7305" evidence="1">
    <location>
        <begin position="214"/>
        <end position="353"/>
    </location>
</feature>
<comment type="caution">
    <text evidence="2">The sequence shown here is derived from an EMBL/GenBank/DDBJ whole genome shotgun (WGS) entry which is preliminary data.</text>
</comment>
<dbReference type="EMBL" id="VNHM01000009">
    <property type="protein sequence ID" value="TYO95050.1"/>
    <property type="molecule type" value="Genomic_DNA"/>
</dbReference>
<dbReference type="InterPro" id="IPR055729">
    <property type="entry name" value="DUF7305"/>
</dbReference>
<sequence length="380" mass="41504">MLNNKGIAMPLVIMVTFIMALLGAIALQYSNSQAVAVSNDLRKKQAHYLARSGIAATSSWIMNNPNKADTLNGKRCEPVYLGEGSFVVEVKKPSDDTLKLISTGTVQGVSDTISMTMIREEVIIGGDGNPIDPNGTPEDNFDYAALSKTILKVYNNGEINGNVGVSGEKTNIILYNNAKITGKQDYNLERELPDYEEPNNYRYAGSILLSNNKQTTISANGDGPHYYESIKMNNNSTLTIDTGQNKDFCIKVGTLDFSEGNNSEINIIGEGRVLMYVDDFNPEIKNNVTINSSKDPSKLIIYTKGTQNIFAMNNCAVYGGIYAPRAKVIINNNACIVGSVAANEIEVKNNGEIKKGTVIDYSSGGEKIIVYKKDQWGTWK</sequence>
<dbReference type="RefSeq" id="WP_166511790.1">
    <property type="nucleotide sequence ID" value="NZ_VNHM01000009.1"/>
</dbReference>
<name>A0A5S4ZQR6_9FIRM</name>
<accession>A0A5S4ZQR6</accession>
<dbReference type="Proteomes" id="UP000323166">
    <property type="component" value="Unassembled WGS sequence"/>
</dbReference>
<evidence type="ECO:0000313" key="3">
    <source>
        <dbReference type="Proteomes" id="UP000323166"/>
    </source>
</evidence>
<organism evidence="2 3">
    <name type="scientific">Desulfallas thermosapovorans DSM 6562</name>
    <dbReference type="NCBI Taxonomy" id="1121431"/>
    <lineage>
        <taxon>Bacteria</taxon>
        <taxon>Bacillati</taxon>
        <taxon>Bacillota</taxon>
        <taxon>Clostridia</taxon>
        <taxon>Eubacteriales</taxon>
        <taxon>Desulfallaceae</taxon>
        <taxon>Desulfallas</taxon>
    </lineage>
</organism>
<proteinExistence type="predicted"/>
<protein>
    <recommendedName>
        <fullName evidence="1">DUF7305 domain-containing protein</fullName>
    </recommendedName>
</protein>